<proteinExistence type="predicted"/>
<dbReference type="OrthoDB" id="9783926at2"/>
<dbReference type="GO" id="GO:0052689">
    <property type="term" value="F:carboxylic ester hydrolase activity"/>
    <property type="evidence" value="ECO:0007669"/>
    <property type="project" value="UniProtKB-ARBA"/>
</dbReference>
<feature type="chain" id="PRO_5003034679" description="Abhydrolase domain-containing 18" evidence="2">
    <location>
        <begin position="17"/>
        <end position="329"/>
    </location>
</feature>
<keyword evidence="1" id="KW-0378">Hydrolase</keyword>
<dbReference type="Proteomes" id="UP000001887">
    <property type="component" value="Chromosome"/>
</dbReference>
<protein>
    <recommendedName>
        <fullName evidence="5">Abhydrolase domain-containing 18</fullName>
    </recommendedName>
</protein>
<gene>
    <name evidence="3" type="ordered locus">Psta_0862</name>
</gene>
<dbReference type="HOGENOM" id="CLU_871249_0_0_0"/>
<dbReference type="InterPro" id="IPR050261">
    <property type="entry name" value="FrsA_esterase"/>
</dbReference>
<dbReference type="InterPro" id="IPR029058">
    <property type="entry name" value="AB_hydrolase_fold"/>
</dbReference>
<dbReference type="STRING" id="530564.Psta_0862"/>
<keyword evidence="4" id="KW-1185">Reference proteome</keyword>
<evidence type="ECO:0000313" key="3">
    <source>
        <dbReference type="EMBL" id="ADB15547.1"/>
    </source>
</evidence>
<dbReference type="PANTHER" id="PTHR22946">
    <property type="entry name" value="DIENELACTONE HYDROLASE DOMAIN-CONTAINING PROTEIN-RELATED"/>
    <property type="match status" value="1"/>
</dbReference>
<organism evidence="3 4">
    <name type="scientific">Pirellula staleyi (strain ATCC 27377 / DSM 6068 / ICPB 4128)</name>
    <name type="common">Pirella staleyi</name>
    <dbReference type="NCBI Taxonomy" id="530564"/>
    <lineage>
        <taxon>Bacteria</taxon>
        <taxon>Pseudomonadati</taxon>
        <taxon>Planctomycetota</taxon>
        <taxon>Planctomycetia</taxon>
        <taxon>Pirellulales</taxon>
        <taxon>Pirellulaceae</taxon>
        <taxon>Pirellula</taxon>
    </lineage>
</organism>
<dbReference type="InterPro" id="IPR019149">
    <property type="entry name" value="ABHD18"/>
</dbReference>
<reference evidence="3 4" key="1">
    <citation type="journal article" date="2009" name="Stand. Genomic Sci.">
        <title>Complete genome sequence of Pirellula staleyi type strain (ATCC 27377).</title>
        <authorList>
            <person name="Clum A."/>
            <person name="Tindall B.J."/>
            <person name="Sikorski J."/>
            <person name="Ivanova N."/>
            <person name="Mavrommatis K."/>
            <person name="Lucas S."/>
            <person name="Glavina del Rio T."/>
            <person name="Nolan M."/>
            <person name="Chen F."/>
            <person name="Tice H."/>
            <person name="Pitluck S."/>
            <person name="Cheng J.F."/>
            <person name="Chertkov O."/>
            <person name="Brettin T."/>
            <person name="Han C."/>
            <person name="Detter J.C."/>
            <person name="Kuske C."/>
            <person name="Bruce D."/>
            <person name="Goodwin L."/>
            <person name="Ovchinikova G."/>
            <person name="Pati A."/>
            <person name="Mikhailova N."/>
            <person name="Chen A."/>
            <person name="Palaniappan K."/>
            <person name="Land M."/>
            <person name="Hauser L."/>
            <person name="Chang Y.J."/>
            <person name="Jeffries C.D."/>
            <person name="Chain P."/>
            <person name="Rohde M."/>
            <person name="Goker M."/>
            <person name="Bristow J."/>
            <person name="Eisen J.A."/>
            <person name="Markowitz V."/>
            <person name="Hugenholtz P."/>
            <person name="Kyrpides N.C."/>
            <person name="Klenk H.P."/>
            <person name="Lapidus A."/>
        </authorList>
    </citation>
    <scope>NUCLEOTIDE SEQUENCE [LARGE SCALE GENOMIC DNA]</scope>
    <source>
        <strain evidence="4">ATCC 27377 / DSM 6068 / ICPB 4128</strain>
    </source>
</reference>
<sequence length="329" mass="36433" precursor="true">MGSLALGLLASSAALGANVELAPLPAVMPVEGLTAEFEAKIPELFRLPVEDFEVAVREVPIESKSIEIWHVTFPSAMKTESPANNTVHGEFYRPKMAGQRPAVIVLHILGGDLQLSRVFCNHLAQNGSASMLIHLPYYGNRRAPGESRRMISEDPDQTVVGMRQAVMDIRRGISWFESQRETIDPQQTGIFGISLGGITSALAAAVEPRIENTCLLLAGADLGRIAWESKELAKFRRKWVMDGFTKDQFTATLKPIDPITYAANLKDRRVLMLNAEKDEVIHRDCTLALWQEAGEPAIKWYPGGHYSVIRHLFSAMHHTSEFFSTPAMP</sequence>
<dbReference type="Pfam" id="PF09752">
    <property type="entry name" value="ABHD18"/>
    <property type="match status" value="1"/>
</dbReference>
<accession>D2R6G9</accession>
<dbReference type="Gene3D" id="3.40.50.1820">
    <property type="entry name" value="alpha/beta hydrolase"/>
    <property type="match status" value="1"/>
</dbReference>
<dbReference type="AlphaFoldDB" id="D2R6G9"/>
<dbReference type="KEGG" id="psl:Psta_0862"/>
<evidence type="ECO:0008006" key="5">
    <source>
        <dbReference type="Google" id="ProtNLM"/>
    </source>
</evidence>
<dbReference type="SUPFAM" id="SSF53474">
    <property type="entry name" value="alpha/beta-Hydrolases"/>
    <property type="match status" value="1"/>
</dbReference>
<keyword evidence="2" id="KW-0732">Signal</keyword>
<evidence type="ECO:0000313" key="4">
    <source>
        <dbReference type="Proteomes" id="UP000001887"/>
    </source>
</evidence>
<feature type="signal peptide" evidence="2">
    <location>
        <begin position="1"/>
        <end position="16"/>
    </location>
</feature>
<dbReference type="EMBL" id="CP001848">
    <property type="protein sequence ID" value="ADB15547.1"/>
    <property type="molecule type" value="Genomic_DNA"/>
</dbReference>
<dbReference type="eggNOG" id="COG1073">
    <property type="taxonomic scope" value="Bacteria"/>
</dbReference>
<name>D2R6G9_PIRSD</name>
<dbReference type="PANTHER" id="PTHR22946:SF9">
    <property type="entry name" value="POLYKETIDE TRANSFERASE AF380"/>
    <property type="match status" value="1"/>
</dbReference>
<evidence type="ECO:0000256" key="1">
    <source>
        <dbReference type="ARBA" id="ARBA00022801"/>
    </source>
</evidence>
<evidence type="ECO:0000256" key="2">
    <source>
        <dbReference type="SAM" id="SignalP"/>
    </source>
</evidence>